<reference evidence="2 3" key="2">
    <citation type="submission" date="2012-02" db="EMBL/GenBank/DDBJ databases">
        <title>Improved High-Quality Draft sequence of Desulfobacter postgatei 2ac9.</title>
        <authorList>
            <consortium name="US DOE Joint Genome Institute"/>
            <person name="Lucas S."/>
            <person name="Han J."/>
            <person name="Lapidus A."/>
            <person name="Cheng J.-F."/>
            <person name="Goodwin L."/>
            <person name="Pitluck S."/>
            <person name="Peters L."/>
            <person name="Ovchinnikova G."/>
            <person name="Held B."/>
            <person name="Detter J.C."/>
            <person name="Han C."/>
            <person name="Tapia R."/>
            <person name="Land M."/>
            <person name="Hauser L."/>
            <person name="Kyrpides N."/>
            <person name="Ivanova N."/>
            <person name="Pagani I."/>
            <person name="Orellana R."/>
            <person name="Lovley D."/>
            <person name="Woyke T."/>
        </authorList>
    </citation>
    <scope>NUCLEOTIDE SEQUENCE [LARGE SCALE GENOMIC DNA]</scope>
    <source>
        <strain evidence="2 3">2ac9</strain>
    </source>
</reference>
<dbReference type="PANTHER" id="PTHR40072:SF1">
    <property type="entry name" value="MOLYBDOPTERIN-GUANINE DINUCLEOTIDE BIOSYNTHESIS ADAPTER PROTEIN"/>
    <property type="match status" value="1"/>
</dbReference>
<dbReference type="Gene3D" id="3.40.50.300">
    <property type="entry name" value="P-loop containing nucleotide triphosphate hydrolases"/>
    <property type="match status" value="1"/>
</dbReference>
<dbReference type="GO" id="GO:0006777">
    <property type="term" value="P:Mo-molybdopterin cofactor biosynthetic process"/>
    <property type="evidence" value="ECO:0007669"/>
    <property type="project" value="InterPro"/>
</dbReference>
<accession>I5AYU2</accession>
<dbReference type="OrthoDB" id="9786803at2"/>
<dbReference type="AlphaFoldDB" id="I5AYU2"/>
<dbReference type="InterPro" id="IPR052539">
    <property type="entry name" value="MGD_biosynthesis_adapter"/>
</dbReference>
<dbReference type="InterPro" id="IPR004435">
    <property type="entry name" value="MobB_dom"/>
</dbReference>
<feature type="domain" description="Molybdopterin-guanine dinucleotide biosynthesis protein B (MobB)" evidence="1">
    <location>
        <begin position="9"/>
        <end position="139"/>
    </location>
</feature>
<gene>
    <name evidence="2" type="ORF">DespoDRAFT_00381</name>
</gene>
<dbReference type="RefSeq" id="WP_004070964.1">
    <property type="nucleotide sequence ID" value="NZ_CM001488.1"/>
</dbReference>
<dbReference type="Pfam" id="PF03205">
    <property type="entry name" value="MobB"/>
    <property type="match status" value="1"/>
</dbReference>
<dbReference type="NCBIfam" id="TIGR00176">
    <property type="entry name" value="mobB"/>
    <property type="match status" value="1"/>
</dbReference>
<organism evidence="2 3">
    <name type="scientific">Desulfobacter postgatei 2ac9</name>
    <dbReference type="NCBI Taxonomy" id="879212"/>
    <lineage>
        <taxon>Bacteria</taxon>
        <taxon>Pseudomonadati</taxon>
        <taxon>Thermodesulfobacteriota</taxon>
        <taxon>Desulfobacteria</taxon>
        <taxon>Desulfobacterales</taxon>
        <taxon>Desulfobacteraceae</taxon>
        <taxon>Desulfobacter</taxon>
    </lineage>
</organism>
<name>I5AYU2_9BACT</name>
<dbReference type="SUPFAM" id="SSF52540">
    <property type="entry name" value="P-loop containing nucleoside triphosphate hydrolases"/>
    <property type="match status" value="1"/>
</dbReference>
<dbReference type="HOGENOM" id="CLU_068199_2_1_7"/>
<dbReference type="InterPro" id="IPR027417">
    <property type="entry name" value="P-loop_NTPase"/>
</dbReference>
<sequence length="183" mass="20545">MNSKKTPRVVLIVGKSNSGKTTLMEKLIRELSARGFRVGSVKHTHHNLNFDKKGKDSWRHKNAGAVASLLVTDTKVALVKEDTRPDEEKFFHYLGDTDLILAEGFKTLSLPKIEVFRKNSPHEAPLCLEDPNLVAFVTDTDIRPEKKNCFGLEDIKSIADLLEHHFLASFSRKSPHQASELNG</sequence>
<dbReference type="CDD" id="cd03116">
    <property type="entry name" value="MobB"/>
    <property type="match status" value="1"/>
</dbReference>
<dbReference type="Proteomes" id="UP000005778">
    <property type="component" value="Chromosome"/>
</dbReference>
<evidence type="ECO:0000313" key="2">
    <source>
        <dbReference type="EMBL" id="EIM62405.1"/>
    </source>
</evidence>
<proteinExistence type="predicted"/>
<dbReference type="EMBL" id="CM001488">
    <property type="protein sequence ID" value="EIM62405.1"/>
    <property type="molecule type" value="Genomic_DNA"/>
</dbReference>
<dbReference type="eggNOG" id="COG1763">
    <property type="taxonomic scope" value="Bacteria"/>
</dbReference>
<evidence type="ECO:0000259" key="1">
    <source>
        <dbReference type="Pfam" id="PF03205"/>
    </source>
</evidence>
<reference evidence="2 3" key="1">
    <citation type="submission" date="2011-09" db="EMBL/GenBank/DDBJ databases">
        <authorList>
            <consortium name="US DOE Joint Genome Institute (JGI-PGF)"/>
            <person name="Lucas S."/>
            <person name="Han J."/>
            <person name="Lapidus A."/>
            <person name="Cheng J.-F."/>
            <person name="Goodwin L."/>
            <person name="Pitluck S."/>
            <person name="Peters L."/>
            <person name="Land M.L."/>
            <person name="Hauser L."/>
            <person name="Orellana R."/>
            <person name="Lovley D."/>
            <person name="Woyke T.J."/>
        </authorList>
    </citation>
    <scope>NUCLEOTIDE SEQUENCE [LARGE SCALE GENOMIC DNA]</scope>
    <source>
        <strain evidence="2 3">2ac9</strain>
    </source>
</reference>
<dbReference type="GO" id="GO:0005525">
    <property type="term" value="F:GTP binding"/>
    <property type="evidence" value="ECO:0007669"/>
    <property type="project" value="InterPro"/>
</dbReference>
<protein>
    <submittedName>
        <fullName evidence="2">Molybdopterin-guanine dinucleotide biosynthesis protein MobB</fullName>
    </submittedName>
</protein>
<dbReference type="STRING" id="879212.DespoDRAFT_00381"/>
<keyword evidence="3" id="KW-1185">Reference proteome</keyword>
<evidence type="ECO:0000313" key="3">
    <source>
        <dbReference type="Proteomes" id="UP000005778"/>
    </source>
</evidence>
<dbReference type="PANTHER" id="PTHR40072">
    <property type="entry name" value="MOLYBDOPTERIN-GUANINE DINUCLEOTIDE BIOSYNTHESIS ADAPTER PROTEIN-RELATED"/>
    <property type="match status" value="1"/>
</dbReference>